<reference evidence="10 11" key="1">
    <citation type="submission" date="2019-04" db="EMBL/GenBank/DDBJ databases">
        <authorList>
            <person name="Embree M."/>
            <person name="Gaffney J.R."/>
        </authorList>
    </citation>
    <scope>NUCLEOTIDE SEQUENCE [LARGE SCALE GENOMIC DNA]</scope>
    <source>
        <strain evidence="10 11">JE7A12</strain>
    </source>
</reference>
<dbReference type="AlphaFoldDB" id="A0A4P8XZP5"/>
<feature type="region of interest" description="Disordered" evidence="6">
    <location>
        <begin position="383"/>
        <end position="429"/>
    </location>
</feature>
<keyword evidence="11" id="KW-1185">Reference proteome</keyword>
<keyword evidence="4 7" id="KW-1133">Transmembrane helix</keyword>
<feature type="transmembrane region" description="Helical" evidence="7">
    <location>
        <begin position="453"/>
        <end position="475"/>
    </location>
</feature>
<dbReference type="EMBL" id="CP039381">
    <property type="protein sequence ID" value="QCT07994.1"/>
    <property type="molecule type" value="Genomic_DNA"/>
</dbReference>
<evidence type="ECO:0000256" key="3">
    <source>
        <dbReference type="ARBA" id="ARBA00022692"/>
    </source>
</evidence>
<feature type="transmembrane region" description="Helical" evidence="7">
    <location>
        <begin position="338"/>
        <end position="360"/>
    </location>
</feature>
<evidence type="ECO:0000259" key="9">
    <source>
        <dbReference type="Pfam" id="PF12704"/>
    </source>
</evidence>
<feature type="compositionally biased region" description="Low complexity" evidence="6">
    <location>
        <begin position="383"/>
        <end position="418"/>
    </location>
</feature>
<proteinExistence type="predicted"/>
<feature type="compositionally biased region" description="Gly residues" evidence="6">
    <location>
        <begin position="87"/>
        <end position="102"/>
    </location>
</feature>
<comment type="subcellular location">
    <subcellularLocation>
        <location evidence="1">Cell membrane</location>
        <topology evidence="1">Multi-pass membrane protein</topology>
    </subcellularLocation>
</comment>
<protein>
    <submittedName>
        <fullName evidence="10">ABC transporter permease</fullName>
    </submittedName>
</protein>
<evidence type="ECO:0000256" key="2">
    <source>
        <dbReference type="ARBA" id="ARBA00022475"/>
    </source>
</evidence>
<sequence length="485" mass="51962">MKSALQNTKDLSIDELEKYAKCKSVKDFYYTQSASLDASGSLEAVDTSSNTDSSSSSSDSSSSKSSSSDSKNSTDNNGNTPPDMQGNNGGQGGPEMKGGMGSQGDFTVIGYSSESAMTDFIDGTSKITDGSMFDINSSDKKCLISSELATLNSLEVGDTIKLQNPNDEDETITFTISGIYTKSDSSSSSENMMGFNASNDPANQIYTSYKCLSSIITKSEKNASTSTDSTTGMKMSSAIRGQVNGTYVFSSVDDYNSFQKEAKKAGLSSDYTIQSQDLTEYENSLVPLENLSSFAGWFLLIVLIIGAIILIVFNMFNIRNRKYEIGVLTAIGMKKWKVALQFLTETFIVTFVAIILGAIIGACTSVPITNALLENQVTSSQTQQTQVEQNFGRGSDTQNNNSNSSDNNSSQDNKPSDNGQDKGNPPSGGFMGQASNYISSVSSATDLMVVLELILLGLGLTIVSSLTSVIFVMRYEPLKILSQRD</sequence>
<evidence type="ECO:0000256" key="4">
    <source>
        <dbReference type="ARBA" id="ARBA00022989"/>
    </source>
</evidence>
<evidence type="ECO:0000256" key="5">
    <source>
        <dbReference type="ARBA" id="ARBA00023136"/>
    </source>
</evidence>
<evidence type="ECO:0000256" key="7">
    <source>
        <dbReference type="SAM" id="Phobius"/>
    </source>
</evidence>
<gene>
    <name evidence="10" type="ORF">E5Z56_05900</name>
</gene>
<feature type="region of interest" description="Disordered" evidence="6">
    <location>
        <begin position="38"/>
        <end position="107"/>
    </location>
</feature>
<accession>A0A4P8XZP5</accession>
<evidence type="ECO:0000256" key="1">
    <source>
        <dbReference type="ARBA" id="ARBA00004651"/>
    </source>
</evidence>
<dbReference type="GO" id="GO:0022857">
    <property type="term" value="F:transmembrane transporter activity"/>
    <property type="evidence" value="ECO:0007669"/>
    <property type="project" value="TreeGrafter"/>
</dbReference>
<dbReference type="InterPro" id="IPR050250">
    <property type="entry name" value="Macrolide_Exporter_MacB"/>
</dbReference>
<evidence type="ECO:0000313" key="10">
    <source>
        <dbReference type="EMBL" id="QCT07994.1"/>
    </source>
</evidence>
<dbReference type="Pfam" id="PF02687">
    <property type="entry name" value="FtsX"/>
    <property type="match status" value="1"/>
</dbReference>
<keyword evidence="2" id="KW-1003">Cell membrane</keyword>
<dbReference type="PANTHER" id="PTHR30572">
    <property type="entry name" value="MEMBRANE COMPONENT OF TRANSPORTER-RELATED"/>
    <property type="match status" value="1"/>
</dbReference>
<dbReference type="Proteomes" id="UP000301475">
    <property type="component" value="Chromosome"/>
</dbReference>
<dbReference type="KEGG" id="ruj:E5Z56_05900"/>
<dbReference type="InterPro" id="IPR003838">
    <property type="entry name" value="ABC3_permease_C"/>
</dbReference>
<keyword evidence="5 7" id="KW-0472">Membrane</keyword>
<dbReference type="Pfam" id="PF12704">
    <property type="entry name" value="MacB_PCD"/>
    <property type="match status" value="1"/>
</dbReference>
<dbReference type="GO" id="GO:0005886">
    <property type="term" value="C:plasma membrane"/>
    <property type="evidence" value="ECO:0007669"/>
    <property type="project" value="UniProtKB-SubCell"/>
</dbReference>
<organism evidence="10 11">
    <name type="scientific">Ruminococcus bovis</name>
    <dbReference type="NCBI Taxonomy" id="2564099"/>
    <lineage>
        <taxon>Bacteria</taxon>
        <taxon>Bacillati</taxon>
        <taxon>Bacillota</taxon>
        <taxon>Clostridia</taxon>
        <taxon>Eubacteriales</taxon>
        <taxon>Oscillospiraceae</taxon>
        <taxon>Ruminococcus</taxon>
    </lineage>
</organism>
<dbReference type="InterPro" id="IPR025857">
    <property type="entry name" value="MacB_PCD"/>
</dbReference>
<evidence type="ECO:0000256" key="6">
    <source>
        <dbReference type="SAM" id="MobiDB-lite"/>
    </source>
</evidence>
<evidence type="ECO:0000313" key="11">
    <source>
        <dbReference type="Proteomes" id="UP000301475"/>
    </source>
</evidence>
<dbReference type="OrthoDB" id="9812886at2"/>
<keyword evidence="3 7" id="KW-0812">Transmembrane</keyword>
<name>A0A4P8XZP5_9FIRM</name>
<feature type="domain" description="MacB-like periplasmic core" evidence="9">
    <location>
        <begin position="105"/>
        <end position="210"/>
    </location>
</feature>
<feature type="domain" description="ABC3 transporter permease C-terminal" evidence="8">
    <location>
        <begin position="298"/>
        <end position="369"/>
    </location>
</feature>
<feature type="transmembrane region" description="Helical" evidence="7">
    <location>
        <begin position="294"/>
        <end position="317"/>
    </location>
</feature>
<evidence type="ECO:0000259" key="8">
    <source>
        <dbReference type="Pfam" id="PF02687"/>
    </source>
</evidence>
<feature type="compositionally biased region" description="Low complexity" evidence="6">
    <location>
        <begin position="46"/>
        <end position="77"/>
    </location>
</feature>
<dbReference type="PANTHER" id="PTHR30572:SF9">
    <property type="entry name" value="ABC TRANSPORTER PERMEASE PROTEIN"/>
    <property type="match status" value="1"/>
</dbReference>